<name>L8JWQ6_9BACT</name>
<reference evidence="1 2" key="1">
    <citation type="submission" date="2012-12" db="EMBL/GenBank/DDBJ databases">
        <title>Genome assembly of Fulvivirga imtechensis AK7.</title>
        <authorList>
            <person name="Nupur N."/>
            <person name="Khatri I."/>
            <person name="Kumar R."/>
            <person name="Subramanian S."/>
            <person name="Pinnaka A."/>
        </authorList>
    </citation>
    <scope>NUCLEOTIDE SEQUENCE [LARGE SCALE GENOMIC DNA]</scope>
    <source>
        <strain evidence="1 2">AK7</strain>
    </source>
</reference>
<sequence length="40" mass="4440">MLFLFHAALKNMSIPKAFGMLIFFALPGTKITATYTAQYA</sequence>
<keyword evidence="2" id="KW-1185">Reference proteome</keyword>
<proteinExistence type="predicted"/>
<dbReference type="STRING" id="1237149.C900_05259"/>
<accession>L8JWQ6</accession>
<gene>
    <name evidence="1" type="ORF">C900_05259</name>
</gene>
<evidence type="ECO:0000313" key="2">
    <source>
        <dbReference type="Proteomes" id="UP000011135"/>
    </source>
</evidence>
<comment type="caution">
    <text evidence="1">The sequence shown here is derived from an EMBL/GenBank/DDBJ whole genome shotgun (WGS) entry which is preliminary data.</text>
</comment>
<dbReference type="AlphaFoldDB" id="L8JWQ6"/>
<dbReference type="EMBL" id="AMZN01000008">
    <property type="protein sequence ID" value="ELR73210.1"/>
    <property type="molecule type" value="Genomic_DNA"/>
</dbReference>
<protein>
    <submittedName>
        <fullName evidence="1">Uncharacterized protein</fullName>
    </submittedName>
</protein>
<evidence type="ECO:0000313" key="1">
    <source>
        <dbReference type="EMBL" id="ELR73210.1"/>
    </source>
</evidence>
<dbReference type="Proteomes" id="UP000011135">
    <property type="component" value="Unassembled WGS sequence"/>
</dbReference>
<organism evidence="1 2">
    <name type="scientific">Fulvivirga imtechensis AK7</name>
    <dbReference type="NCBI Taxonomy" id="1237149"/>
    <lineage>
        <taxon>Bacteria</taxon>
        <taxon>Pseudomonadati</taxon>
        <taxon>Bacteroidota</taxon>
        <taxon>Cytophagia</taxon>
        <taxon>Cytophagales</taxon>
        <taxon>Fulvivirgaceae</taxon>
        <taxon>Fulvivirga</taxon>
    </lineage>
</organism>